<dbReference type="EC" id="2.4.-.-" evidence="4"/>
<gene>
    <name evidence="4" type="ORF">CKS_1117</name>
    <name evidence="3" type="ORF">DSJ_02550</name>
</gene>
<keyword evidence="1 4" id="KW-0328">Glycosyltransferase</keyword>
<dbReference type="GO" id="GO:0005829">
    <property type="term" value="C:cytosol"/>
    <property type="evidence" value="ECO:0007669"/>
    <property type="project" value="TreeGrafter"/>
</dbReference>
<proteinExistence type="predicted"/>
<protein>
    <submittedName>
        <fullName evidence="3 4">Glycosyl transferase</fullName>
        <ecNumber evidence="4">2.4.-.-</ecNumber>
    </submittedName>
</protein>
<dbReference type="InterPro" id="IPR002201">
    <property type="entry name" value="Glyco_trans_9"/>
</dbReference>
<dbReference type="KEGG" id="pstw:DSJ_02550"/>
<sequence length="359" mass="41432">MNKKKRFAKVRALNRKRNFFIKKLRLYIARIFFDYNKPRPFDLSECKTVLFLRDDDKIGDMVVSTCLYRDFYHSGYQVDVLAGKKNASVLEYNPYIKNLHISGESKCEKMKVAKKLRLRNYDLLIDMGDKLSPFSLKFLRAINAKNVIGFNKAAFNIYNHSITFTGFDKHITERYKFLMEDMGLENYSTAYDLHLSDAVINDVENFIENLSYDKMIVINPFTADSRRDMSLPQLNQLIEELKRNIPNCAIIIIGDPSVIKKIKNDHAIISPFTSLSSSCKFIYLADLIITPDTSIVHIAAAWHKPLVSLYGHDMHGDYINSILWGPGYPEATQIFTHDKYHSISSISVNQIIKAVMEKL</sequence>
<dbReference type="AlphaFoldDB" id="H3RIE2"/>
<accession>H3RIE2</accession>
<dbReference type="SUPFAM" id="SSF53756">
    <property type="entry name" value="UDP-Glycosyltransferase/glycogen phosphorylase"/>
    <property type="match status" value="1"/>
</dbReference>
<dbReference type="PATRIC" id="fig|660596.6.peg.4038"/>
<evidence type="ECO:0000256" key="2">
    <source>
        <dbReference type="ARBA" id="ARBA00022679"/>
    </source>
</evidence>
<evidence type="ECO:0000313" key="5">
    <source>
        <dbReference type="Proteomes" id="UP000005050"/>
    </source>
</evidence>
<dbReference type="GO" id="GO:0008713">
    <property type="term" value="F:ADP-heptose-lipopolysaccharide heptosyltransferase activity"/>
    <property type="evidence" value="ECO:0007669"/>
    <property type="project" value="TreeGrafter"/>
</dbReference>
<keyword evidence="2 4" id="KW-0808">Transferase</keyword>
<dbReference type="InterPro" id="IPR051199">
    <property type="entry name" value="LPS_LOS_Heptosyltrfase"/>
</dbReference>
<dbReference type="Pfam" id="PF01075">
    <property type="entry name" value="Glyco_transf_9"/>
    <property type="match status" value="1"/>
</dbReference>
<evidence type="ECO:0000256" key="1">
    <source>
        <dbReference type="ARBA" id="ARBA00022676"/>
    </source>
</evidence>
<reference evidence="4 5" key="1">
    <citation type="journal article" date="2012" name="Mol. Microbiol.">
        <title>The genetic and structural basis of two distinct terminal side branch residues in stewartan and amylovoran exopolysaccharides and their potential role in host adaptation.</title>
        <authorList>
            <person name="Wang X."/>
            <person name="Yang F."/>
            <person name="von Bodman S.B."/>
        </authorList>
    </citation>
    <scope>NUCLEOTIDE SEQUENCE [LARGE SCALE GENOMIC DNA]</scope>
    <source>
        <strain evidence="4 5">DC283</strain>
    </source>
</reference>
<dbReference type="Proteomes" id="UP000005050">
    <property type="component" value="Unassembled WGS sequence"/>
</dbReference>
<reference evidence="3 6" key="3">
    <citation type="submission" date="2016-10" db="EMBL/GenBank/DDBJ databases">
        <title>Complete Genome Assembly of Pantoea stewartii subsp. stewartii DC283, a Corn Pathogen.</title>
        <authorList>
            <person name="Duong D.A."/>
            <person name="Stevens A.M."/>
            <person name="Jensen R.V."/>
        </authorList>
    </citation>
    <scope>NUCLEOTIDE SEQUENCE [LARGE SCALE GENOMIC DNA]</scope>
    <source>
        <strain evidence="3 6">DC283</strain>
    </source>
</reference>
<dbReference type="Gene3D" id="3.40.50.2000">
    <property type="entry name" value="Glycogen Phosphorylase B"/>
    <property type="match status" value="2"/>
</dbReference>
<evidence type="ECO:0000313" key="3">
    <source>
        <dbReference type="EMBL" id="ARF48353.1"/>
    </source>
</evidence>
<dbReference type="EMBL" id="CP017581">
    <property type="protein sequence ID" value="ARF48353.1"/>
    <property type="molecule type" value="Genomic_DNA"/>
</dbReference>
<evidence type="ECO:0000313" key="4">
    <source>
        <dbReference type="EMBL" id="EHT98904.1"/>
    </source>
</evidence>
<organism evidence="4 5">
    <name type="scientific">Pantoea stewartii subsp. stewartii DC283</name>
    <dbReference type="NCBI Taxonomy" id="660596"/>
    <lineage>
        <taxon>Bacteria</taxon>
        <taxon>Pseudomonadati</taxon>
        <taxon>Pseudomonadota</taxon>
        <taxon>Gammaproteobacteria</taxon>
        <taxon>Enterobacterales</taxon>
        <taxon>Erwiniaceae</taxon>
        <taxon>Pantoea</taxon>
    </lineage>
</organism>
<dbReference type="OrthoDB" id="89608at2"/>
<dbReference type="CDD" id="cd03789">
    <property type="entry name" value="GT9_LPS_heptosyltransferase"/>
    <property type="match status" value="1"/>
</dbReference>
<dbReference type="Proteomes" id="UP000192380">
    <property type="component" value="Chromosome"/>
</dbReference>
<name>H3RIE2_PANSE</name>
<dbReference type="GO" id="GO:0009244">
    <property type="term" value="P:lipopolysaccharide core region biosynthetic process"/>
    <property type="evidence" value="ECO:0007669"/>
    <property type="project" value="TreeGrafter"/>
</dbReference>
<dbReference type="RefSeq" id="WP_006121271.1">
    <property type="nucleotide sequence ID" value="NZ_AHIE01000032.1"/>
</dbReference>
<evidence type="ECO:0000313" key="6">
    <source>
        <dbReference type="Proteomes" id="UP000192380"/>
    </source>
</evidence>
<dbReference type="PANTHER" id="PTHR30160">
    <property type="entry name" value="TETRAACYLDISACCHARIDE 4'-KINASE-RELATED"/>
    <property type="match status" value="1"/>
</dbReference>
<dbReference type="STRING" id="660596.DSJ_02550"/>
<reference evidence="4" key="2">
    <citation type="submission" date="2012-01" db="EMBL/GenBank/DDBJ databases">
        <authorList>
            <person name="Biehl B.S."/>
            <person name="Ding Y."/>
            <person name="Dugan-Rocha S.P."/>
            <person name="Gibbs R.A."/>
            <person name="Glasner J.D."/>
            <person name="Kovar C."/>
            <person name="Muzny D.M."/>
            <person name="Neeno-Eckwall E.C."/>
            <person name="Perna N.T."/>
            <person name="Qin X."/>
            <person name="von Bodman S.B."/>
            <person name="Weinstock G.M."/>
        </authorList>
    </citation>
    <scope>NUCLEOTIDE SEQUENCE</scope>
    <source>
        <strain evidence="4">DC283</strain>
    </source>
</reference>
<keyword evidence="6" id="KW-1185">Reference proteome</keyword>
<dbReference type="EMBL" id="AHIE01000032">
    <property type="protein sequence ID" value="EHT98904.1"/>
    <property type="molecule type" value="Genomic_DNA"/>
</dbReference>